<reference evidence="1 2" key="1">
    <citation type="submission" date="2020-02" db="EMBL/GenBank/DDBJ databases">
        <title>Complete genome sequence of the novel Campylobacter species Candidatus Campylobacter infans.</title>
        <authorList>
            <person name="Duim B."/>
            <person name="Zomer A."/>
            <person name="van der Graaf L."/>
            <person name="Wagenaar J."/>
        </authorList>
    </citation>
    <scope>NUCLEOTIDE SEQUENCE [LARGE SCALE GENOMIC DNA]</scope>
    <source>
        <strain evidence="1 2">19S00001</strain>
    </source>
</reference>
<evidence type="ECO:0000313" key="1">
    <source>
        <dbReference type="EMBL" id="QLI05160.1"/>
    </source>
</evidence>
<evidence type="ECO:0000313" key="2">
    <source>
        <dbReference type="Proteomes" id="UP000509414"/>
    </source>
</evidence>
<gene>
    <name evidence="1" type="ORF">CINF_0638</name>
</gene>
<organism evidence="1 2">
    <name type="scientific">Candidatus Campylobacter infans</name>
    <dbReference type="NCBI Taxonomy" id="2561898"/>
    <lineage>
        <taxon>Bacteria</taxon>
        <taxon>Pseudomonadati</taxon>
        <taxon>Campylobacterota</taxon>
        <taxon>Epsilonproteobacteria</taxon>
        <taxon>Campylobacterales</taxon>
        <taxon>Campylobacteraceae</taxon>
        <taxon>Campylobacter</taxon>
    </lineage>
</organism>
<accession>A0A7H9CGC2</accession>
<dbReference type="AlphaFoldDB" id="A0A7H9CGC2"/>
<protein>
    <submittedName>
        <fullName evidence="1">Uncharacterized protein</fullName>
    </submittedName>
</protein>
<sequence length="249" mass="29255">MAGYYKYSMSNNAVKAYKQGEKPLSKWTKTEILSNVEFADEVAKETADKAIAALTRLNLAELREFILEQSSWHHTSMFYNVTNFYEVDKCFDEETAQNMEQLVAEIIQDRPPRTRKVKQEKLLGKITVAVYGDYNPRKQRATYLGEDTKEGEVKNGWLCYDGGRYKIAANKTQSIEYKIKDYWLNLEEQTLDNQKFRFALGQEIYYCGYVLDCKNRKFKKRGDKQYREQARILFDWDNILEKVDSALGR</sequence>
<name>A0A7H9CGC2_9BACT</name>
<dbReference type="EMBL" id="CP049075">
    <property type="protein sequence ID" value="QLI05160.1"/>
    <property type="molecule type" value="Genomic_DNA"/>
</dbReference>
<proteinExistence type="predicted"/>
<dbReference type="KEGG" id="cinf:CINF_0638"/>
<dbReference type="RefSeq" id="WP_179975727.1">
    <property type="nucleotide sequence ID" value="NZ_CP049075.1"/>
</dbReference>
<dbReference type="Proteomes" id="UP000509414">
    <property type="component" value="Chromosome"/>
</dbReference>
<keyword evidence="2" id="KW-1185">Reference proteome</keyword>